<dbReference type="Proteomes" id="UP000446348">
    <property type="component" value="Unassembled WGS sequence"/>
</dbReference>
<organism evidence="2 3">
    <name type="scientific">Anaerotruncus colihominis</name>
    <dbReference type="NCBI Taxonomy" id="169435"/>
    <lineage>
        <taxon>Bacteria</taxon>
        <taxon>Bacillati</taxon>
        <taxon>Bacillota</taxon>
        <taxon>Clostridia</taxon>
        <taxon>Eubacteriales</taxon>
        <taxon>Oscillospiraceae</taxon>
        <taxon>Anaerotruncus</taxon>
    </lineage>
</organism>
<reference evidence="2 3" key="1">
    <citation type="submission" date="2018-08" db="EMBL/GenBank/DDBJ databases">
        <title>Murine metabolic-syndrome-specific gut microbial biobank.</title>
        <authorList>
            <person name="Liu C."/>
        </authorList>
    </citation>
    <scope>NUCLEOTIDE SEQUENCE [LARGE SCALE GENOMIC DNA]</scope>
    <source>
        <strain evidence="2 3">X69</strain>
    </source>
</reference>
<dbReference type="AlphaFoldDB" id="A0A845RN12"/>
<protein>
    <submittedName>
        <fullName evidence="2">XRE family transcriptional regulator</fullName>
    </submittedName>
</protein>
<dbReference type="EMBL" id="QXWZ01000042">
    <property type="protein sequence ID" value="NBI80278.1"/>
    <property type="molecule type" value="Genomic_DNA"/>
</dbReference>
<sequence length="37" mass="4097">KVHTNLEILDRIGQVTGMLPAQLLTPLCQRIPITANQ</sequence>
<accession>A0A845RN12</accession>
<gene>
    <name evidence="1" type="ORF">D3Z39_14305</name>
    <name evidence="2" type="ORF">D3Z39_15690</name>
</gene>
<evidence type="ECO:0000313" key="1">
    <source>
        <dbReference type="EMBL" id="NBI80014.1"/>
    </source>
</evidence>
<comment type="caution">
    <text evidence="2">The sequence shown here is derived from an EMBL/GenBank/DDBJ whole genome shotgun (WGS) entry which is preliminary data.</text>
</comment>
<proteinExistence type="predicted"/>
<evidence type="ECO:0000313" key="2">
    <source>
        <dbReference type="EMBL" id="NBI80278.1"/>
    </source>
</evidence>
<evidence type="ECO:0000313" key="3">
    <source>
        <dbReference type="Proteomes" id="UP000446348"/>
    </source>
</evidence>
<feature type="non-terminal residue" evidence="2">
    <location>
        <position position="1"/>
    </location>
</feature>
<dbReference type="EMBL" id="QXWZ01000030">
    <property type="protein sequence ID" value="NBI80014.1"/>
    <property type="molecule type" value="Genomic_DNA"/>
</dbReference>
<name>A0A845RN12_9FIRM</name>